<dbReference type="SUPFAM" id="SSF55961">
    <property type="entry name" value="Bet v1-like"/>
    <property type="match status" value="1"/>
</dbReference>
<dbReference type="Gene3D" id="3.30.530.20">
    <property type="match status" value="1"/>
</dbReference>
<dbReference type="GeneID" id="13726064"/>
<dbReference type="PATRIC" id="fig|1229908.8.peg.664"/>
<dbReference type="KEGG" id="nkr:NKOR_03110"/>
<dbReference type="RefSeq" id="WP_014962905.1">
    <property type="nucleotide sequence ID" value="NC_018655.1"/>
</dbReference>
<sequence>MATIQVKLKINAPVEKVWDVVSDIDNEPKFWKGTKEVRNISKNENTINREITIAFRDQKCMQEVTIEPKDRIHAKFTKGIINGEKIVSLIPEGNHTILQTDWNIKLTGMMSMFTGMIKNHIKSGTEQAMQSIKEEIER</sequence>
<dbReference type="CDD" id="cd07812">
    <property type="entry name" value="SRPBCC"/>
    <property type="match status" value="1"/>
</dbReference>
<dbReference type="InterPro" id="IPR019587">
    <property type="entry name" value="Polyketide_cyclase/dehydratase"/>
</dbReference>
<dbReference type="EMBL" id="CP003842">
    <property type="protein sequence ID" value="AFS80516.1"/>
    <property type="molecule type" value="Genomic_DNA"/>
</dbReference>
<proteinExistence type="predicted"/>
<dbReference type="InterPro" id="IPR023393">
    <property type="entry name" value="START-like_dom_sf"/>
</dbReference>
<accession>K0B7T8</accession>
<keyword evidence="2" id="KW-1185">Reference proteome</keyword>
<name>K0B7T8_9ARCH</name>
<protein>
    <submittedName>
        <fullName evidence="1">Cyclase/dehydrase</fullName>
    </submittedName>
</protein>
<dbReference type="Pfam" id="PF10604">
    <property type="entry name" value="Polyketide_cyc2"/>
    <property type="match status" value="1"/>
</dbReference>
<organism evidence="1 2">
    <name type="scientific">Candidatus Nitrosopumilus koreensis AR1</name>
    <dbReference type="NCBI Taxonomy" id="1229908"/>
    <lineage>
        <taxon>Archaea</taxon>
        <taxon>Nitrososphaerota</taxon>
        <taxon>Nitrososphaeria</taxon>
        <taxon>Nitrosopumilales</taxon>
        <taxon>Nitrosopumilaceae</taxon>
        <taxon>Nitrosopumilus</taxon>
    </lineage>
</organism>
<reference evidence="1 2" key="1">
    <citation type="journal article" date="2012" name="J. Bacteriol.">
        <title>Draft Genome Sequence of an Ammonia-Oxidizing Archaeon, "Candidatus Nitrosopumilus koreensis" AR1, from Marine Sediment.</title>
        <authorList>
            <person name="Park S.J."/>
            <person name="Kim J.G."/>
            <person name="Jung M.Y."/>
            <person name="Kim S.J."/>
            <person name="Cha I.T."/>
            <person name="Kwon K."/>
            <person name="Lee J.H."/>
            <person name="Rhee S.K."/>
        </authorList>
    </citation>
    <scope>NUCLEOTIDE SEQUENCE [LARGE SCALE GENOMIC DNA]</scope>
    <source>
        <strain evidence="1 2">AR1</strain>
    </source>
</reference>
<dbReference type="STRING" id="1229908.NKOR_03110"/>
<dbReference type="HOGENOM" id="CLU_131895_0_0_2"/>
<dbReference type="Proteomes" id="UP000006101">
    <property type="component" value="Chromosome"/>
</dbReference>
<evidence type="ECO:0000313" key="1">
    <source>
        <dbReference type="EMBL" id="AFS80516.1"/>
    </source>
</evidence>
<gene>
    <name evidence="1" type="ORF">NKOR_03110</name>
</gene>
<dbReference type="AlphaFoldDB" id="K0B7T8"/>
<evidence type="ECO:0000313" key="2">
    <source>
        <dbReference type="Proteomes" id="UP000006101"/>
    </source>
</evidence>